<comment type="caution">
    <text evidence="7">The sequence shown here is derived from an EMBL/GenBank/DDBJ whole genome shotgun (WGS) entry which is preliminary data.</text>
</comment>
<organism evidence="7 8">
    <name type="scientific">Nocardia terrae</name>
    <dbReference type="NCBI Taxonomy" id="2675851"/>
    <lineage>
        <taxon>Bacteria</taxon>
        <taxon>Bacillati</taxon>
        <taxon>Actinomycetota</taxon>
        <taxon>Actinomycetes</taxon>
        <taxon>Mycobacteriales</taxon>
        <taxon>Nocardiaceae</taxon>
        <taxon>Nocardia</taxon>
    </lineage>
</organism>
<feature type="domain" description="Aconitase A/isopropylmalate dehydratase small subunit swivel" evidence="6">
    <location>
        <begin position="55"/>
        <end position="104"/>
    </location>
</feature>
<dbReference type="SUPFAM" id="SSF52016">
    <property type="entry name" value="LeuD/IlvD-like"/>
    <property type="match status" value="1"/>
</dbReference>
<dbReference type="InterPro" id="IPR015928">
    <property type="entry name" value="Aconitase/3IPM_dehydase_swvl"/>
</dbReference>
<protein>
    <recommendedName>
        <fullName evidence="2">3-isopropylmalate dehydratase small subunit</fullName>
    </recommendedName>
    <alternativeName>
        <fullName evidence="4">Alpha-IPM isomerase</fullName>
    </alternativeName>
    <alternativeName>
        <fullName evidence="5">Isopropylmalate isomerase</fullName>
    </alternativeName>
</protein>
<dbReference type="EMBL" id="WRPP01000001">
    <property type="protein sequence ID" value="MVU77163.1"/>
    <property type="molecule type" value="Genomic_DNA"/>
</dbReference>
<sequence length="185" mass="19786">MNTTITGRVWVFGDSIDTDALYPAFAMKLEIPEAAKSIFYQIRPGWTDLVKPGDIVIAGRNFGVGSSRPVAQLFRHLGVAALIAEEFNSLFFRNAINAGLPALTAPGVTELFEDGDIGSFDISTGQYRNETSDVSGRTAPLPPMIQEILSSGGVLARLAEQGYLPIELLDVLRSGAIPVDSSTNA</sequence>
<dbReference type="InterPro" id="IPR011827">
    <property type="entry name" value="LeuD_type2/HacB/DmdB"/>
</dbReference>
<dbReference type="Proteomes" id="UP000466794">
    <property type="component" value="Unassembled WGS sequence"/>
</dbReference>
<evidence type="ECO:0000256" key="3">
    <source>
        <dbReference type="ARBA" id="ARBA00023239"/>
    </source>
</evidence>
<dbReference type="PANTHER" id="PTHR43345">
    <property type="entry name" value="3-ISOPROPYLMALATE DEHYDRATASE SMALL SUBUNIT 2-RELATED-RELATED"/>
    <property type="match status" value="1"/>
</dbReference>
<dbReference type="PANTHER" id="PTHR43345:SF2">
    <property type="entry name" value="3-ISOPROPYLMALATE DEHYDRATASE SMALL SUBUNIT 1"/>
    <property type="match status" value="1"/>
</dbReference>
<gene>
    <name evidence="7" type="ORF">GPX89_07860</name>
</gene>
<evidence type="ECO:0000259" key="6">
    <source>
        <dbReference type="Pfam" id="PF00694"/>
    </source>
</evidence>
<dbReference type="NCBIfam" id="TIGR02087">
    <property type="entry name" value="LEUD_arch"/>
    <property type="match status" value="1"/>
</dbReference>
<dbReference type="InterPro" id="IPR050075">
    <property type="entry name" value="LeuD"/>
</dbReference>
<dbReference type="InterPro" id="IPR000573">
    <property type="entry name" value="AconitaseA/IPMdHydase_ssu_swvl"/>
</dbReference>
<evidence type="ECO:0000256" key="5">
    <source>
        <dbReference type="ARBA" id="ARBA00033368"/>
    </source>
</evidence>
<reference evidence="7 8" key="1">
    <citation type="submission" date="2019-12" db="EMBL/GenBank/DDBJ databases">
        <title>Nocardia sp. nov. ET3-3 isolated from soil.</title>
        <authorList>
            <person name="Kanchanasin P."/>
            <person name="Tanasupawat S."/>
            <person name="Yuki M."/>
            <person name="Kudo T."/>
        </authorList>
    </citation>
    <scope>NUCLEOTIDE SEQUENCE [LARGE SCALE GENOMIC DNA]</scope>
    <source>
        <strain evidence="7 8">ET3-3</strain>
    </source>
</reference>
<evidence type="ECO:0000313" key="7">
    <source>
        <dbReference type="EMBL" id="MVU77163.1"/>
    </source>
</evidence>
<comment type="similarity">
    <text evidence="1">Belongs to the LeuD family. LeuD type 2 subfamily.</text>
</comment>
<dbReference type="GO" id="GO:0016836">
    <property type="term" value="F:hydro-lyase activity"/>
    <property type="evidence" value="ECO:0007669"/>
    <property type="project" value="InterPro"/>
</dbReference>
<dbReference type="Gene3D" id="3.20.19.10">
    <property type="entry name" value="Aconitase, domain 4"/>
    <property type="match status" value="1"/>
</dbReference>
<keyword evidence="8" id="KW-1185">Reference proteome</keyword>
<evidence type="ECO:0000256" key="2">
    <source>
        <dbReference type="ARBA" id="ARBA00017233"/>
    </source>
</evidence>
<name>A0A7K1US33_9NOCA</name>
<evidence type="ECO:0000256" key="4">
    <source>
        <dbReference type="ARBA" id="ARBA00031631"/>
    </source>
</evidence>
<dbReference type="AlphaFoldDB" id="A0A7K1US33"/>
<keyword evidence="3" id="KW-0456">Lyase</keyword>
<accession>A0A7K1US33</accession>
<dbReference type="Pfam" id="PF00694">
    <property type="entry name" value="Aconitase_C"/>
    <property type="match status" value="1"/>
</dbReference>
<evidence type="ECO:0000313" key="8">
    <source>
        <dbReference type="Proteomes" id="UP000466794"/>
    </source>
</evidence>
<proteinExistence type="inferred from homology"/>
<evidence type="ECO:0000256" key="1">
    <source>
        <dbReference type="ARBA" id="ARBA00009869"/>
    </source>
</evidence>